<organism evidence="2 3">
    <name type="scientific">Mucilaginibacter jinjuensis</name>
    <dbReference type="NCBI Taxonomy" id="1176721"/>
    <lineage>
        <taxon>Bacteria</taxon>
        <taxon>Pseudomonadati</taxon>
        <taxon>Bacteroidota</taxon>
        <taxon>Sphingobacteriia</taxon>
        <taxon>Sphingobacteriales</taxon>
        <taxon>Sphingobacteriaceae</taxon>
        <taxon>Mucilaginibacter</taxon>
    </lineage>
</organism>
<dbReference type="EMBL" id="CP117167">
    <property type="protein sequence ID" value="WCT14525.1"/>
    <property type="molecule type" value="Genomic_DNA"/>
</dbReference>
<dbReference type="Gene3D" id="3.30.420.40">
    <property type="match status" value="2"/>
</dbReference>
<dbReference type="NCBIfam" id="TIGR03725">
    <property type="entry name" value="T6A_YeaZ"/>
    <property type="match status" value="1"/>
</dbReference>
<dbReference type="GO" id="GO:0061711">
    <property type="term" value="F:tRNA N(6)-L-threonylcarbamoyladenine synthase activity"/>
    <property type="evidence" value="ECO:0007669"/>
    <property type="project" value="UniProtKB-EC"/>
</dbReference>
<evidence type="ECO:0000313" key="2">
    <source>
        <dbReference type="EMBL" id="WCT14525.1"/>
    </source>
</evidence>
<keyword evidence="2" id="KW-0808">Transferase</keyword>
<dbReference type="PANTHER" id="PTHR11735">
    <property type="entry name" value="TRNA N6-ADENOSINE THREONYLCARBAMOYLTRANSFERASE"/>
    <property type="match status" value="1"/>
</dbReference>
<evidence type="ECO:0000259" key="1">
    <source>
        <dbReference type="Pfam" id="PF00814"/>
    </source>
</evidence>
<keyword evidence="2" id="KW-0067">ATP-binding</keyword>
<keyword evidence="2" id="KW-0547">Nucleotide-binding</keyword>
<keyword evidence="2" id="KW-0378">Hydrolase</keyword>
<proteinExistence type="predicted"/>
<dbReference type="GO" id="GO:0004386">
    <property type="term" value="F:helicase activity"/>
    <property type="evidence" value="ECO:0007669"/>
    <property type="project" value="UniProtKB-KW"/>
</dbReference>
<feature type="domain" description="Gcp-like" evidence="1">
    <location>
        <begin position="36"/>
        <end position="151"/>
    </location>
</feature>
<protein>
    <submittedName>
        <fullName evidence="2">tRNA (Adenosine(37)-N6)-threonylcarbamoyltransferase complex dimerization subunit type 1 TsaB</fullName>
        <ecNumber evidence="2">2.3.1.234</ecNumber>
    </submittedName>
</protein>
<dbReference type="SUPFAM" id="SSF53067">
    <property type="entry name" value="Actin-like ATPase domain"/>
    <property type="match status" value="2"/>
</dbReference>
<dbReference type="InterPro" id="IPR000905">
    <property type="entry name" value="Gcp-like_dom"/>
</dbReference>
<sequence length="231" mass="25256">MSLILQIETATTVCSVALAQNGQVLAVKEVNERNVHAEMITLFIQDVMEQAGKQLKEIDAVAVSKGPGSYTGLRIGVSTAKGICFALDKPLIAVDTLSAMASGAKEFSELFTEDAILCPMIDARRMEVYTALYTTQGEMTRPIAAEIIDDNSFSDITPEKQLVIFGDGAEKCIQALAHRGKLTFLPDFVNSAKQLTQLALQKFEAKQFEDVAYFEPYYLKEFVAGVKGVSR</sequence>
<dbReference type="InterPro" id="IPR043129">
    <property type="entry name" value="ATPase_NBD"/>
</dbReference>
<dbReference type="InterPro" id="IPR022496">
    <property type="entry name" value="T6A_TsaB"/>
</dbReference>
<dbReference type="Pfam" id="PF00814">
    <property type="entry name" value="TsaD"/>
    <property type="match status" value="1"/>
</dbReference>
<accession>A0ABY7TDC4</accession>
<keyword evidence="2" id="KW-0347">Helicase</keyword>
<dbReference type="Proteomes" id="UP001216139">
    <property type="component" value="Chromosome"/>
</dbReference>
<keyword evidence="3" id="KW-1185">Reference proteome</keyword>
<keyword evidence="2" id="KW-0012">Acyltransferase</keyword>
<dbReference type="RefSeq" id="WP_273633024.1">
    <property type="nucleotide sequence ID" value="NZ_CP117167.1"/>
</dbReference>
<dbReference type="CDD" id="cd24032">
    <property type="entry name" value="ASKHA_NBD_TsaB"/>
    <property type="match status" value="1"/>
</dbReference>
<evidence type="ECO:0000313" key="3">
    <source>
        <dbReference type="Proteomes" id="UP001216139"/>
    </source>
</evidence>
<dbReference type="GO" id="GO:0016787">
    <property type="term" value="F:hydrolase activity"/>
    <property type="evidence" value="ECO:0007669"/>
    <property type="project" value="UniProtKB-KW"/>
</dbReference>
<reference evidence="2 3" key="1">
    <citation type="submission" date="2023-02" db="EMBL/GenBank/DDBJ databases">
        <title>Genome sequence of Mucilaginibacter jinjuensis strain KACC 16571.</title>
        <authorList>
            <person name="Kim S."/>
            <person name="Heo J."/>
            <person name="Kwon S.-W."/>
        </authorList>
    </citation>
    <scope>NUCLEOTIDE SEQUENCE [LARGE SCALE GENOMIC DNA]</scope>
    <source>
        <strain evidence="2 3">KACC 16571</strain>
    </source>
</reference>
<dbReference type="PANTHER" id="PTHR11735:SF11">
    <property type="entry name" value="TRNA THREONYLCARBAMOYLADENOSINE BIOSYNTHESIS PROTEIN TSAB"/>
    <property type="match status" value="1"/>
</dbReference>
<name>A0ABY7TDC4_9SPHI</name>
<gene>
    <name evidence="2" type="primary">tsaB</name>
    <name evidence="2" type="ORF">PQO05_11330</name>
</gene>
<dbReference type="EC" id="2.3.1.234" evidence="2"/>